<evidence type="ECO:0000256" key="6">
    <source>
        <dbReference type="ARBA" id="ARBA00023170"/>
    </source>
</evidence>
<dbReference type="AlphaFoldDB" id="A0A816VTK0"/>
<keyword evidence="7" id="KW-0807">Transducer</keyword>
<evidence type="ECO:0000256" key="5">
    <source>
        <dbReference type="ARBA" id="ARBA00023136"/>
    </source>
</evidence>
<evidence type="ECO:0000256" key="2">
    <source>
        <dbReference type="ARBA" id="ARBA00022692"/>
    </source>
</evidence>
<feature type="transmembrane region" description="Helical" evidence="8">
    <location>
        <begin position="118"/>
        <end position="136"/>
    </location>
</feature>
<evidence type="ECO:0000256" key="7">
    <source>
        <dbReference type="ARBA" id="ARBA00023224"/>
    </source>
</evidence>
<accession>A0A816VTK0</accession>
<evidence type="ECO:0000313" key="11">
    <source>
        <dbReference type="EMBL" id="CAF2131753.1"/>
    </source>
</evidence>
<dbReference type="PROSITE" id="PS51257">
    <property type="entry name" value="PROKAR_LIPOPROTEIN"/>
    <property type="match status" value="1"/>
</dbReference>
<evidence type="ECO:0000256" key="1">
    <source>
        <dbReference type="ARBA" id="ARBA00004141"/>
    </source>
</evidence>
<evidence type="ECO:0000256" key="8">
    <source>
        <dbReference type="SAM" id="Phobius"/>
    </source>
</evidence>
<keyword evidence="5 8" id="KW-0472">Membrane</keyword>
<comment type="subcellular location">
    <subcellularLocation>
        <location evidence="1">Membrane</location>
        <topology evidence="1">Multi-pass membrane protein</topology>
    </subcellularLocation>
</comment>
<dbReference type="InterPro" id="IPR000276">
    <property type="entry name" value="GPCR_Rhodpsn"/>
</dbReference>
<evidence type="ECO:0000313" key="14">
    <source>
        <dbReference type="Proteomes" id="UP000663856"/>
    </source>
</evidence>
<keyword evidence="6" id="KW-0675">Receptor</keyword>
<dbReference type="PROSITE" id="PS50262">
    <property type="entry name" value="G_PROTEIN_RECEP_F1_2"/>
    <property type="match status" value="1"/>
</dbReference>
<feature type="transmembrane region" description="Helical" evidence="8">
    <location>
        <begin position="223"/>
        <end position="247"/>
    </location>
</feature>
<evidence type="ECO:0000313" key="15">
    <source>
        <dbReference type="Proteomes" id="UP000663866"/>
    </source>
</evidence>
<comment type="caution">
    <text evidence="11">The sequence shown here is derived from an EMBL/GenBank/DDBJ whole genome shotgun (WGS) entry which is preliminary data.</text>
</comment>
<evidence type="ECO:0000313" key="12">
    <source>
        <dbReference type="EMBL" id="CAF3827860.1"/>
    </source>
</evidence>
<dbReference type="PROSITE" id="PS00237">
    <property type="entry name" value="G_PROTEIN_RECEP_F1_1"/>
    <property type="match status" value="1"/>
</dbReference>
<sequence>MFLIDRIRNISLICLTVFGCTGNLLTLIIVNRCFFRKTSSSVFISGLCIADCMVLCLYSFQIIGKMYSPVTSYDCSVFFFLDVFRLLSVWIICFINLERCSLIFNPCRISRLTSRKKSYIFVIILFIISLIIFSHYTKHMSIEYVYSTNQTIPIRSACLFKPNFHRVAWECLRSALTYWLTVPVCIICNIIIIKCLYHASRFQRTSSNNFNETLNLSSKQRQLTGMLVTSSICFVLTTAPSTIHSIYLSISNHFDKQQYIIHVLTNILFHFHHASNFLAFIFSCSRFRVELIDFFQNVFCARIFKKWHKHPTATTEQIYVYSTRHQKTPIKLFTSKSNMRKRNNQNGIVVLTMNNFNARPGKNHEPGREAFHK</sequence>
<feature type="transmembrane region" description="Helical" evidence="8">
    <location>
        <begin position="259"/>
        <end position="282"/>
    </location>
</feature>
<dbReference type="Pfam" id="PF00001">
    <property type="entry name" value="7tm_1"/>
    <property type="match status" value="1"/>
</dbReference>
<evidence type="ECO:0000313" key="13">
    <source>
        <dbReference type="EMBL" id="CAF3968582.1"/>
    </source>
</evidence>
<dbReference type="EMBL" id="CAJNRF010011462">
    <property type="protein sequence ID" value="CAF2131753.1"/>
    <property type="molecule type" value="Genomic_DNA"/>
</dbReference>
<keyword evidence="2 8" id="KW-0812">Transmembrane</keyword>
<dbReference type="PANTHER" id="PTHR24243:SF230">
    <property type="entry name" value="G-PROTEIN COUPLED RECEPTORS FAMILY 1 PROFILE DOMAIN-CONTAINING PROTEIN"/>
    <property type="match status" value="1"/>
</dbReference>
<proteinExistence type="predicted"/>
<dbReference type="EMBL" id="CAJNRE010002947">
    <property type="protein sequence ID" value="CAF1999006.1"/>
    <property type="molecule type" value="Genomic_DNA"/>
</dbReference>
<feature type="transmembrane region" description="Helical" evidence="8">
    <location>
        <begin position="6"/>
        <end position="30"/>
    </location>
</feature>
<name>A0A816VTK0_9BILA</name>
<evidence type="ECO:0000259" key="9">
    <source>
        <dbReference type="PROSITE" id="PS50262"/>
    </source>
</evidence>
<dbReference type="GO" id="GO:0005886">
    <property type="term" value="C:plasma membrane"/>
    <property type="evidence" value="ECO:0007669"/>
    <property type="project" value="TreeGrafter"/>
</dbReference>
<evidence type="ECO:0000313" key="10">
    <source>
        <dbReference type="EMBL" id="CAF1999006.1"/>
    </source>
</evidence>
<dbReference type="SUPFAM" id="SSF81321">
    <property type="entry name" value="Family A G protein-coupled receptor-like"/>
    <property type="match status" value="1"/>
</dbReference>
<organism evidence="11 14">
    <name type="scientific">Rotaria magnacalcarata</name>
    <dbReference type="NCBI Taxonomy" id="392030"/>
    <lineage>
        <taxon>Eukaryota</taxon>
        <taxon>Metazoa</taxon>
        <taxon>Spiralia</taxon>
        <taxon>Gnathifera</taxon>
        <taxon>Rotifera</taxon>
        <taxon>Eurotatoria</taxon>
        <taxon>Bdelloidea</taxon>
        <taxon>Philodinida</taxon>
        <taxon>Philodinidae</taxon>
        <taxon>Rotaria</taxon>
    </lineage>
</organism>
<dbReference type="PANTHER" id="PTHR24243">
    <property type="entry name" value="G-PROTEIN COUPLED RECEPTOR"/>
    <property type="match status" value="1"/>
</dbReference>
<dbReference type="EMBL" id="CAJOBF010000507">
    <property type="protein sequence ID" value="CAF3827860.1"/>
    <property type="molecule type" value="Genomic_DNA"/>
</dbReference>
<dbReference type="Proteomes" id="UP000663866">
    <property type="component" value="Unassembled WGS sequence"/>
</dbReference>
<evidence type="ECO:0000256" key="3">
    <source>
        <dbReference type="ARBA" id="ARBA00022989"/>
    </source>
</evidence>
<dbReference type="Proteomes" id="UP000663856">
    <property type="component" value="Unassembled WGS sequence"/>
</dbReference>
<dbReference type="Proteomes" id="UP000663842">
    <property type="component" value="Unassembled WGS sequence"/>
</dbReference>
<evidence type="ECO:0000256" key="4">
    <source>
        <dbReference type="ARBA" id="ARBA00023040"/>
    </source>
</evidence>
<feature type="transmembrane region" description="Helical" evidence="8">
    <location>
        <begin position="76"/>
        <end position="97"/>
    </location>
</feature>
<feature type="transmembrane region" description="Helical" evidence="8">
    <location>
        <begin position="176"/>
        <end position="197"/>
    </location>
</feature>
<dbReference type="InterPro" id="IPR017452">
    <property type="entry name" value="GPCR_Rhodpsn_7TM"/>
</dbReference>
<feature type="transmembrane region" description="Helical" evidence="8">
    <location>
        <begin position="42"/>
        <end position="64"/>
    </location>
</feature>
<dbReference type="Proteomes" id="UP000663824">
    <property type="component" value="Unassembled WGS sequence"/>
</dbReference>
<dbReference type="EMBL" id="CAJOBG010001914">
    <property type="protein sequence ID" value="CAF3968582.1"/>
    <property type="molecule type" value="Genomic_DNA"/>
</dbReference>
<dbReference type="GO" id="GO:0004930">
    <property type="term" value="F:G protein-coupled receptor activity"/>
    <property type="evidence" value="ECO:0007669"/>
    <property type="project" value="UniProtKB-KW"/>
</dbReference>
<keyword evidence="4" id="KW-0297">G-protein coupled receptor</keyword>
<reference evidence="11" key="1">
    <citation type="submission" date="2021-02" db="EMBL/GenBank/DDBJ databases">
        <authorList>
            <person name="Nowell W R."/>
        </authorList>
    </citation>
    <scope>NUCLEOTIDE SEQUENCE</scope>
</reference>
<gene>
    <name evidence="10" type="ORF">MBJ925_LOCUS8142</name>
    <name evidence="13" type="ORF">OVN521_LOCUS13233</name>
    <name evidence="12" type="ORF">UXM345_LOCUS6405</name>
    <name evidence="11" type="ORF">WKI299_LOCUS26428</name>
</gene>
<protein>
    <recommendedName>
        <fullName evidence="9">G-protein coupled receptors family 1 profile domain-containing protein</fullName>
    </recommendedName>
</protein>
<keyword evidence="15" id="KW-1185">Reference proteome</keyword>
<dbReference type="Gene3D" id="1.20.1070.10">
    <property type="entry name" value="Rhodopsin 7-helix transmembrane proteins"/>
    <property type="match status" value="1"/>
</dbReference>
<dbReference type="CDD" id="cd00637">
    <property type="entry name" value="7tm_classA_rhodopsin-like"/>
    <property type="match status" value="1"/>
</dbReference>
<feature type="domain" description="G-protein coupled receptors family 1 profile" evidence="9">
    <location>
        <begin position="22"/>
        <end position="280"/>
    </location>
</feature>
<keyword evidence="3 8" id="KW-1133">Transmembrane helix</keyword>